<reference evidence="5" key="2">
    <citation type="submission" date="2017-05" db="UniProtKB">
        <authorList>
            <consortium name="EnsemblMetazoa"/>
        </authorList>
    </citation>
    <scope>IDENTIFICATION</scope>
</reference>
<dbReference type="GO" id="GO:0030041">
    <property type="term" value="P:actin filament polymerization"/>
    <property type="evidence" value="ECO:0007669"/>
    <property type="project" value="TreeGrafter"/>
</dbReference>
<dbReference type="Pfam" id="PF00515">
    <property type="entry name" value="TPR_1"/>
    <property type="match status" value="1"/>
</dbReference>
<dbReference type="EnsemblMetazoa" id="XM_003386944.3">
    <property type="protein sequence ID" value="XP_003386992.1"/>
    <property type="gene ID" value="LOC100641553"/>
</dbReference>
<dbReference type="PANTHER" id="PTHR16091">
    <property type="entry name" value="TTC17 PROTEIN"/>
    <property type="match status" value="1"/>
</dbReference>
<keyword evidence="3" id="KW-1133">Transmembrane helix</keyword>
<dbReference type="Gene3D" id="1.25.40.10">
    <property type="entry name" value="Tetratricopeptide repeat domain"/>
    <property type="match status" value="1"/>
</dbReference>
<dbReference type="SUPFAM" id="SSF48452">
    <property type="entry name" value="TPR-like"/>
    <property type="match status" value="1"/>
</dbReference>
<name>A0A1X7USF0_AMPQE</name>
<keyword evidence="3" id="KW-0472">Membrane</keyword>
<dbReference type="OrthoDB" id="79426at2759"/>
<dbReference type="AlphaFoldDB" id="A0A1X7USF0"/>
<keyword evidence="3" id="KW-0812">Transmembrane</keyword>
<feature type="repeat" description="TPR" evidence="1">
    <location>
        <begin position="216"/>
        <end position="249"/>
    </location>
</feature>
<dbReference type="InParanoid" id="A0A1X7USF0"/>
<dbReference type="KEGG" id="aqu:100641553"/>
<evidence type="ECO:0000313" key="5">
    <source>
        <dbReference type="EnsemblMetazoa" id="Aqu2.1.30312_001"/>
    </source>
</evidence>
<dbReference type="GO" id="GO:0005737">
    <property type="term" value="C:cytoplasm"/>
    <property type="evidence" value="ECO:0007669"/>
    <property type="project" value="TreeGrafter"/>
</dbReference>
<dbReference type="InterPro" id="IPR052630">
    <property type="entry name" value="TTC17"/>
</dbReference>
<organism evidence="5">
    <name type="scientific">Amphimedon queenslandica</name>
    <name type="common">Sponge</name>
    <dbReference type="NCBI Taxonomy" id="400682"/>
    <lineage>
        <taxon>Eukaryota</taxon>
        <taxon>Metazoa</taxon>
        <taxon>Porifera</taxon>
        <taxon>Demospongiae</taxon>
        <taxon>Heteroscleromorpha</taxon>
        <taxon>Haplosclerida</taxon>
        <taxon>Niphatidae</taxon>
        <taxon>Amphimedon</taxon>
    </lineage>
</organism>
<reference evidence="6" key="1">
    <citation type="journal article" date="2010" name="Nature">
        <title>The Amphimedon queenslandica genome and the evolution of animal complexity.</title>
        <authorList>
            <person name="Srivastava M."/>
            <person name="Simakov O."/>
            <person name="Chapman J."/>
            <person name="Fahey B."/>
            <person name="Gauthier M.E."/>
            <person name="Mitros T."/>
            <person name="Richards G.S."/>
            <person name="Conaco C."/>
            <person name="Dacre M."/>
            <person name="Hellsten U."/>
            <person name="Larroux C."/>
            <person name="Putnam N.H."/>
            <person name="Stanke M."/>
            <person name="Adamska M."/>
            <person name="Darling A."/>
            <person name="Degnan S.M."/>
            <person name="Oakley T.H."/>
            <person name="Plachetzki D.C."/>
            <person name="Zhai Y."/>
            <person name="Adamski M."/>
            <person name="Calcino A."/>
            <person name="Cummins S.F."/>
            <person name="Goodstein D.M."/>
            <person name="Harris C."/>
            <person name="Jackson D.J."/>
            <person name="Leys S.P."/>
            <person name="Shu S."/>
            <person name="Woodcroft B.J."/>
            <person name="Vervoort M."/>
            <person name="Kosik K.S."/>
            <person name="Manning G."/>
            <person name="Degnan B.M."/>
            <person name="Rokhsar D.S."/>
        </authorList>
    </citation>
    <scope>NUCLEOTIDE SEQUENCE [LARGE SCALE GENOMIC DNA]</scope>
</reference>
<dbReference type="Pfam" id="PF13181">
    <property type="entry name" value="TPR_8"/>
    <property type="match status" value="1"/>
</dbReference>
<feature type="transmembrane region" description="Helical" evidence="3">
    <location>
        <begin position="339"/>
        <end position="361"/>
    </location>
</feature>
<sequence>MSAQFLLLCSVLALLALTTSVNHWKLQDGVIRPVKGKCIITDKLPSTDEEENGSEVDEGERKDIIYDKELYLLMTQSKKSQHFIPRLVRVTPHNLEEPLLKEGGLVGGAGGSNNNKLKLQITQHKAGSSSSNTKSKKKKETKDKRDLSSVSLTCGEPVESTPYDFLEGVARRDQFSIHPEPDVAMVFKKTTDDQSVDLVEVEKLLKKLLNENSNDPQVFNQVGNLWRVKGNTLLAIECFRKALSVSPNDPDALINMARTLYNLKFIDDTLFLTKLSLHHKFPKSETWLQHYTLGEAYKVTKKYETAAAYFKKALELNPSLSRAEAHLRDLERQSSLTNFYTVIIILFLVSFVIIIISYLIYVRN</sequence>
<evidence type="ECO:0000256" key="3">
    <source>
        <dbReference type="SAM" id="Phobius"/>
    </source>
</evidence>
<dbReference type="PANTHER" id="PTHR16091:SF3">
    <property type="entry name" value="TETRATRICOPEPTIDE REPEAT PROTEIN 17"/>
    <property type="match status" value="1"/>
</dbReference>
<feature type="signal peptide" evidence="4">
    <location>
        <begin position="1"/>
        <end position="20"/>
    </location>
</feature>
<dbReference type="SMART" id="SM00028">
    <property type="entry name" value="TPR"/>
    <property type="match status" value="2"/>
</dbReference>
<feature type="region of interest" description="Disordered" evidence="2">
    <location>
        <begin position="121"/>
        <end position="155"/>
    </location>
</feature>
<dbReference type="Proteomes" id="UP000007879">
    <property type="component" value="Unassembled WGS sequence"/>
</dbReference>
<evidence type="ECO:0000256" key="2">
    <source>
        <dbReference type="SAM" id="MobiDB-lite"/>
    </source>
</evidence>
<keyword evidence="1" id="KW-0802">TPR repeat</keyword>
<evidence type="ECO:0000313" key="6">
    <source>
        <dbReference type="Proteomes" id="UP000007879"/>
    </source>
</evidence>
<protein>
    <submittedName>
        <fullName evidence="5">Uncharacterized protein</fullName>
    </submittedName>
</protein>
<dbReference type="eggNOG" id="KOG4507">
    <property type="taxonomic scope" value="Eukaryota"/>
</dbReference>
<gene>
    <name evidence="5" type="primary">100641553</name>
</gene>
<dbReference type="InterPro" id="IPR019734">
    <property type="entry name" value="TPR_rpt"/>
</dbReference>
<dbReference type="PROSITE" id="PS50005">
    <property type="entry name" value="TPR"/>
    <property type="match status" value="2"/>
</dbReference>
<keyword evidence="6" id="KW-1185">Reference proteome</keyword>
<dbReference type="GO" id="GO:0015629">
    <property type="term" value="C:actin cytoskeleton"/>
    <property type="evidence" value="ECO:0007669"/>
    <property type="project" value="TreeGrafter"/>
</dbReference>
<feature type="chain" id="PRO_5010852641" evidence="4">
    <location>
        <begin position="21"/>
        <end position="364"/>
    </location>
</feature>
<accession>A0A1X7USF0</accession>
<proteinExistence type="predicted"/>
<feature type="repeat" description="TPR" evidence="1">
    <location>
        <begin position="287"/>
        <end position="320"/>
    </location>
</feature>
<keyword evidence="4" id="KW-0732">Signal</keyword>
<dbReference type="EnsemblMetazoa" id="Aqu2.1.30312_001">
    <property type="protein sequence ID" value="Aqu2.1.30312_001"/>
    <property type="gene ID" value="Aqu2.1.30312"/>
</dbReference>
<dbReference type="InterPro" id="IPR011990">
    <property type="entry name" value="TPR-like_helical_dom_sf"/>
</dbReference>
<evidence type="ECO:0000256" key="4">
    <source>
        <dbReference type="SAM" id="SignalP"/>
    </source>
</evidence>
<evidence type="ECO:0000256" key="1">
    <source>
        <dbReference type="PROSITE-ProRule" id="PRU00339"/>
    </source>
</evidence>